<feature type="region of interest" description="Disordered" evidence="1">
    <location>
        <begin position="185"/>
        <end position="282"/>
    </location>
</feature>
<dbReference type="SMART" id="SM00028">
    <property type="entry name" value="TPR"/>
    <property type="match status" value="2"/>
</dbReference>
<dbReference type="AlphaFoldDB" id="A0AAN6H494"/>
<keyword evidence="3" id="KW-1185">Reference proteome</keyword>
<accession>A0AAN6H494</accession>
<comment type="caution">
    <text evidence="2">The sequence shown here is derived from an EMBL/GenBank/DDBJ whole genome shotgun (WGS) entry which is preliminary data.</text>
</comment>
<feature type="compositionally biased region" description="Basic and acidic residues" evidence="1">
    <location>
        <begin position="226"/>
        <end position="238"/>
    </location>
</feature>
<reference evidence="2" key="1">
    <citation type="submission" date="2023-06" db="EMBL/GenBank/DDBJ databases">
        <title>Black Yeasts Isolated from many extreme environments.</title>
        <authorList>
            <person name="Coleine C."/>
            <person name="Stajich J.E."/>
            <person name="Selbmann L."/>
        </authorList>
    </citation>
    <scope>NUCLEOTIDE SEQUENCE</scope>
    <source>
        <strain evidence="2">CCFEE 5200</strain>
    </source>
</reference>
<feature type="region of interest" description="Disordered" evidence="1">
    <location>
        <begin position="111"/>
        <end position="167"/>
    </location>
</feature>
<evidence type="ECO:0000256" key="1">
    <source>
        <dbReference type="SAM" id="MobiDB-lite"/>
    </source>
</evidence>
<evidence type="ECO:0000313" key="3">
    <source>
        <dbReference type="Proteomes" id="UP001175353"/>
    </source>
</evidence>
<feature type="compositionally biased region" description="Basic residues" evidence="1">
    <location>
        <begin position="252"/>
        <end position="262"/>
    </location>
</feature>
<evidence type="ECO:0000313" key="2">
    <source>
        <dbReference type="EMBL" id="KAK0956550.1"/>
    </source>
</evidence>
<feature type="compositionally biased region" description="Basic and acidic residues" evidence="1">
    <location>
        <begin position="111"/>
        <end position="121"/>
    </location>
</feature>
<feature type="compositionally biased region" description="Low complexity" evidence="1">
    <location>
        <begin position="122"/>
        <end position="137"/>
    </location>
</feature>
<dbReference type="InterPro" id="IPR019734">
    <property type="entry name" value="TPR_rpt"/>
</dbReference>
<dbReference type="EMBL" id="JAUJLE010000433">
    <property type="protein sequence ID" value="KAK0956550.1"/>
    <property type="molecule type" value="Genomic_DNA"/>
</dbReference>
<organism evidence="2 3">
    <name type="scientific">Friedmanniomyces endolithicus</name>
    <dbReference type="NCBI Taxonomy" id="329885"/>
    <lineage>
        <taxon>Eukaryota</taxon>
        <taxon>Fungi</taxon>
        <taxon>Dikarya</taxon>
        <taxon>Ascomycota</taxon>
        <taxon>Pezizomycotina</taxon>
        <taxon>Dothideomycetes</taxon>
        <taxon>Dothideomycetidae</taxon>
        <taxon>Mycosphaerellales</taxon>
        <taxon>Teratosphaeriaceae</taxon>
        <taxon>Friedmanniomyces</taxon>
    </lineage>
</organism>
<name>A0AAN6H494_9PEZI</name>
<feature type="compositionally biased region" description="Basic and acidic residues" evidence="1">
    <location>
        <begin position="140"/>
        <end position="149"/>
    </location>
</feature>
<protein>
    <submittedName>
        <fullName evidence="2">Uncharacterized protein</fullName>
    </submittedName>
</protein>
<dbReference type="SUPFAM" id="SSF48452">
    <property type="entry name" value="TPR-like"/>
    <property type="match status" value="1"/>
</dbReference>
<dbReference type="Proteomes" id="UP001175353">
    <property type="component" value="Unassembled WGS sequence"/>
</dbReference>
<dbReference type="InterPro" id="IPR011990">
    <property type="entry name" value="TPR-like_helical_dom_sf"/>
</dbReference>
<dbReference type="Pfam" id="PF13424">
    <property type="entry name" value="TPR_12"/>
    <property type="match status" value="1"/>
</dbReference>
<sequence>MSLTPPVENNGFAYAGDAFYAQASDHHRHRRATLLELKQLFQPAPGTMSNIKDPPAHWYECQLIHYGLRPSKTKSVAKLRLLDAFNEGSTVVPQSLQNLETELRKQWSKIERQTRKERKEMTSTTSAAAQGQTAQQTIKEPGRAAKQGDRVAASKGAGKKRKLNDDTSDVTAALSNARAAAVTKLDRAKAHMSGPSAMQDSARKQRAEGTTAKRAKSAPAFARRSIPSERGSHCESERSALTAPASFGAHLPRSRQTARRSRPFNPGTRFDSRPSLTTMRAREAWDIPSGARTERSLSTSCPVDEIDEDDVVMQDASFNSHDEERGVFESVKQEDACPSYPQGSDLVGVVNGMYNVRTSINGEWDEYNGHQSTITLTFHGDELWGSYDFGMFNGVIRMTERRRDSSDDTVDFQWRGIENSEHIISYNDSRQTGQIAFDGGGVVSGTFHGMYREVSFQGLRVDCRQTGDEQTYSTLHKEWDSYSEEAFEIAQESVEKQLVEAQHSLGIACQANGQVKEALEQLENVVRVQERLAEDHPSRVASQHALASAYQANGQIAQAVELLKHVVAIKQRMLRVDDLSRIASEDNLAYFLEQREQPMEPDANKLAYGTASFGEGAYAMERRSSSC</sequence>
<proteinExistence type="predicted"/>
<dbReference type="Gene3D" id="1.25.40.10">
    <property type="entry name" value="Tetratricopeptide repeat domain"/>
    <property type="match status" value="1"/>
</dbReference>
<gene>
    <name evidence="2" type="ORF">LTR91_022312</name>
</gene>